<evidence type="ECO:0000256" key="5">
    <source>
        <dbReference type="ARBA" id="ARBA00023242"/>
    </source>
</evidence>
<dbReference type="EMBL" id="LSSK01001323">
    <property type="protein sequence ID" value="OMH80029.1"/>
    <property type="molecule type" value="Genomic_DNA"/>
</dbReference>
<keyword evidence="10" id="KW-1185">Reference proteome</keyword>
<keyword evidence="3" id="KW-0677">Repeat</keyword>
<feature type="region of interest" description="Disordered" evidence="7">
    <location>
        <begin position="171"/>
        <end position="190"/>
    </location>
</feature>
<name>A0A1R1PGH0_ZANCU</name>
<feature type="repeat" description="TPR" evidence="6">
    <location>
        <begin position="271"/>
        <end position="304"/>
    </location>
</feature>
<gene>
    <name evidence="9" type="ORF">AX774_g6531</name>
</gene>
<dbReference type="PANTHER" id="PTHR15081">
    <property type="entry name" value="NUCLEAR AUTOANTIGENIC SPERM PROTEIN NASP -RELATED"/>
    <property type="match status" value="1"/>
</dbReference>
<evidence type="ECO:0000313" key="9">
    <source>
        <dbReference type="EMBL" id="OMH80029.1"/>
    </source>
</evidence>
<proteinExistence type="inferred from homology"/>
<evidence type="ECO:0000256" key="2">
    <source>
        <dbReference type="ARBA" id="ARBA00008402"/>
    </source>
</evidence>
<feature type="domain" description="Tetratricopeptide SHNi-TPR" evidence="8">
    <location>
        <begin position="271"/>
        <end position="307"/>
    </location>
</feature>
<dbReference type="InterPro" id="IPR019734">
    <property type="entry name" value="TPR_rpt"/>
</dbReference>
<dbReference type="GO" id="GO:0034080">
    <property type="term" value="P:CENP-A containing chromatin assembly"/>
    <property type="evidence" value="ECO:0007669"/>
    <property type="project" value="TreeGrafter"/>
</dbReference>
<feature type="region of interest" description="Disordered" evidence="7">
    <location>
        <begin position="424"/>
        <end position="499"/>
    </location>
</feature>
<evidence type="ECO:0000256" key="4">
    <source>
        <dbReference type="ARBA" id="ARBA00022803"/>
    </source>
</evidence>
<feature type="region of interest" description="Disordered" evidence="7">
    <location>
        <begin position="108"/>
        <end position="132"/>
    </location>
</feature>
<evidence type="ECO:0000256" key="6">
    <source>
        <dbReference type="PROSITE-ProRule" id="PRU00339"/>
    </source>
</evidence>
<reference evidence="10" key="1">
    <citation type="submission" date="2017-01" db="EMBL/GenBank/DDBJ databases">
        <authorList>
            <person name="Wang Y."/>
            <person name="White M."/>
            <person name="Kvist S."/>
            <person name="Moncalvo J.-M."/>
        </authorList>
    </citation>
    <scope>NUCLEOTIDE SEQUENCE [LARGE SCALE GENOMIC DNA]</scope>
    <source>
        <strain evidence="10">COL-18-3</strain>
    </source>
</reference>
<dbReference type="InterPro" id="IPR011990">
    <property type="entry name" value="TPR-like_helical_dom_sf"/>
</dbReference>
<dbReference type="PROSITE" id="PS50005">
    <property type="entry name" value="TPR"/>
    <property type="match status" value="1"/>
</dbReference>
<dbReference type="GO" id="GO:0006335">
    <property type="term" value="P:DNA replication-dependent chromatin assembly"/>
    <property type="evidence" value="ECO:0007669"/>
    <property type="project" value="TreeGrafter"/>
</dbReference>
<evidence type="ECO:0000313" key="10">
    <source>
        <dbReference type="Proteomes" id="UP000188320"/>
    </source>
</evidence>
<feature type="compositionally biased region" description="Basic and acidic residues" evidence="7">
    <location>
        <begin position="456"/>
        <end position="474"/>
    </location>
</feature>
<dbReference type="Gene3D" id="1.25.40.10">
    <property type="entry name" value="Tetratricopeptide repeat domain"/>
    <property type="match status" value="1"/>
</dbReference>
<dbReference type="SMART" id="SM00028">
    <property type="entry name" value="TPR"/>
    <property type="match status" value="2"/>
</dbReference>
<comment type="subcellular location">
    <subcellularLocation>
        <location evidence="1">Nucleus</location>
    </subcellularLocation>
</comment>
<dbReference type="PANTHER" id="PTHR15081:SF1">
    <property type="entry name" value="NUCLEAR AUTOANTIGENIC SPERM PROTEIN"/>
    <property type="match status" value="1"/>
</dbReference>
<dbReference type="GO" id="GO:0005654">
    <property type="term" value="C:nucleoplasm"/>
    <property type="evidence" value="ECO:0007669"/>
    <property type="project" value="TreeGrafter"/>
</dbReference>
<accession>A0A1R1PGH0</accession>
<evidence type="ECO:0000256" key="7">
    <source>
        <dbReference type="SAM" id="MobiDB-lite"/>
    </source>
</evidence>
<keyword evidence="5" id="KW-0539">Nucleus</keyword>
<comment type="caution">
    <text evidence="9">The sequence shown here is derived from an EMBL/GenBank/DDBJ whole genome shotgun (WGS) entry which is preliminary data.</text>
</comment>
<comment type="similarity">
    <text evidence="2">Belongs to the NASP family.</text>
</comment>
<evidence type="ECO:0000256" key="3">
    <source>
        <dbReference type="ARBA" id="ARBA00022737"/>
    </source>
</evidence>
<dbReference type="InterPro" id="IPR051730">
    <property type="entry name" value="NASP-like"/>
</dbReference>
<evidence type="ECO:0000259" key="8">
    <source>
        <dbReference type="Pfam" id="PF10516"/>
    </source>
</evidence>
<dbReference type="SUPFAM" id="SSF48452">
    <property type="entry name" value="TPR-like"/>
    <property type="match status" value="1"/>
</dbReference>
<dbReference type="GO" id="GO:0042393">
    <property type="term" value="F:histone binding"/>
    <property type="evidence" value="ECO:0007669"/>
    <property type="project" value="TreeGrafter"/>
</dbReference>
<keyword evidence="4 6" id="KW-0802">TPR repeat</keyword>
<organism evidence="9 10">
    <name type="scientific">Zancudomyces culisetae</name>
    <name type="common">Gut fungus</name>
    <name type="synonym">Smittium culisetae</name>
    <dbReference type="NCBI Taxonomy" id="1213189"/>
    <lineage>
        <taxon>Eukaryota</taxon>
        <taxon>Fungi</taxon>
        <taxon>Fungi incertae sedis</taxon>
        <taxon>Zoopagomycota</taxon>
        <taxon>Kickxellomycotina</taxon>
        <taxon>Harpellomycetes</taxon>
        <taxon>Harpellales</taxon>
        <taxon>Legeriomycetaceae</taxon>
        <taxon>Zancudomyces</taxon>
    </lineage>
</organism>
<dbReference type="OrthoDB" id="5587616at2759"/>
<dbReference type="InterPro" id="IPR019544">
    <property type="entry name" value="Tetratricopeptide_SHNi-TPR_dom"/>
</dbReference>
<feature type="compositionally biased region" description="Polar residues" evidence="7">
    <location>
        <begin position="429"/>
        <end position="445"/>
    </location>
</feature>
<dbReference type="Pfam" id="PF10516">
    <property type="entry name" value="SHNi-TPR"/>
    <property type="match status" value="1"/>
</dbReference>
<dbReference type="AlphaFoldDB" id="A0A1R1PGH0"/>
<feature type="compositionally biased region" description="Basic and acidic residues" evidence="7">
    <location>
        <begin position="481"/>
        <end position="499"/>
    </location>
</feature>
<dbReference type="Proteomes" id="UP000188320">
    <property type="component" value="Unassembled WGS sequence"/>
</dbReference>
<feature type="compositionally biased region" description="Acidic residues" evidence="7">
    <location>
        <begin position="213"/>
        <end position="242"/>
    </location>
</feature>
<sequence>MQESKPEILNVDPGKQRAKDEIPTSIGELTEDQKAILPVIQKDIELGTRAFALKQYELAIDHFSHLSELTEQSFGSDSQRYADSLILYGRALLQNAIAQNEIMAQQALSGENDGKEENSEAISNPNLHFNAEPDFQSLEQSGTEDEQGKKELSEFEEFNSFVFKVGSSSKSAASGQDQHVATTSSSSGAAFTKAYNETLLNNGDARALKESEGEKEEESGEEGEREEEGEEEEEGEGEDESLDFQTAWQVLDLARVIQSKDETPKGQLKMAETLLLLGEVSMESGNFSQAAQDFKTSLAVKEKHLSPDDRQLAEVSFNLALSLEYNQQKSDALKQLEKVKDILKLRIANLEQKNDPELDSVKPLLAEIEEKANDLSQELAQETKDSKQGPLSDLQKELHDSTVKFISETVNTENINDLTSLVRSKKSNKTGVVASSSSIPSTAAVNGNLKPTGVSDGERSSDSKRKIEAEDEQTHNNATDKSSHQENQTKRPRVEDIYE</sequence>
<feature type="region of interest" description="Disordered" evidence="7">
    <location>
        <begin position="373"/>
        <end position="396"/>
    </location>
</feature>
<evidence type="ECO:0000256" key="1">
    <source>
        <dbReference type="ARBA" id="ARBA00004123"/>
    </source>
</evidence>
<feature type="region of interest" description="Disordered" evidence="7">
    <location>
        <begin position="200"/>
        <end position="243"/>
    </location>
</feature>
<protein>
    <submittedName>
        <fullName evidence="9">Nuclear autoantigenic sperm protein</fullName>
    </submittedName>
</protein>